<proteinExistence type="predicted"/>
<sequence>MDAPPFDQYGAESFDICPCCGVEYGNYDFVLKVEDQPARHEELRKEWIANGTTWWSKSRHAPQGWSPQEQLKNLQYVNENVLPWIYQYPFDTDAD</sequence>
<dbReference type="Proteomes" id="UP000521748">
    <property type="component" value="Unassembled WGS sequence"/>
</dbReference>
<organism evidence="1 2">
    <name type="scientific">Psychromicrobium silvestre</name>
    <dbReference type="NCBI Taxonomy" id="1645614"/>
    <lineage>
        <taxon>Bacteria</taxon>
        <taxon>Bacillati</taxon>
        <taxon>Actinomycetota</taxon>
        <taxon>Actinomycetes</taxon>
        <taxon>Micrococcales</taxon>
        <taxon>Micrococcaceae</taxon>
        <taxon>Psychromicrobium</taxon>
    </lineage>
</organism>
<protein>
    <submittedName>
        <fullName evidence="1">Uncharacterized protein</fullName>
    </submittedName>
</protein>
<accession>A0A7Y9LVI5</accession>
<dbReference type="AlphaFoldDB" id="A0A7Y9LVI5"/>
<comment type="caution">
    <text evidence="1">The sequence shown here is derived from an EMBL/GenBank/DDBJ whole genome shotgun (WGS) entry which is preliminary data.</text>
</comment>
<dbReference type="EMBL" id="JACBYQ010000002">
    <property type="protein sequence ID" value="NYE96388.1"/>
    <property type="molecule type" value="Genomic_DNA"/>
</dbReference>
<gene>
    <name evidence="1" type="ORF">FHU41_002638</name>
</gene>
<name>A0A7Y9LVI5_9MICC</name>
<evidence type="ECO:0000313" key="2">
    <source>
        <dbReference type="Proteomes" id="UP000521748"/>
    </source>
</evidence>
<keyword evidence="2" id="KW-1185">Reference proteome</keyword>
<evidence type="ECO:0000313" key="1">
    <source>
        <dbReference type="EMBL" id="NYE96388.1"/>
    </source>
</evidence>
<reference evidence="1 2" key="1">
    <citation type="submission" date="2020-07" db="EMBL/GenBank/DDBJ databases">
        <title>Sequencing the genomes of 1000 actinobacteria strains.</title>
        <authorList>
            <person name="Klenk H.-P."/>
        </authorList>
    </citation>
    <scope>NUCLEOTIDE SEQUENCE [LARGE SCALE GENOMIC DNA]</scope>
    <source>
        <strain evidence="1 2">DSM 102047</strain>
    </source>
</reference>